<dbReference type="OMA" id="HKHMEDA"/>
<gene>
    <name evidence="4" type="ORF">GSBLH_T00000915001</name>
</gene>
<dbReference type="Pfam" id="PF08240">
    <property type="entry name" value="ADH_N"/>
    <property type="match status" value="1"/>
</dbReference>
<dbReference type="InterPro" id="IPR020843">
    <property type="entry name" value="ER"/>
</dbReference>
<dbReference type="Pfam" id="PF00107">
    <property type="entry name" value="ADH_zinc_N"/>
    <property type="match status" value="1"/>
</dbReference>
<dbReference type="GeneID" id="24918202"/>
<dbReference type="InterPro" id="IPR014189">
    <property type="entry name" value="Quinone_OxRdtase_PIG3"/>
</dbReference>
<dbReference type="SUPFAM" id="SSF51735">
    <property type="entry name" value="NAD(P)-binding Rossmann-fold domains"/>
    <property type="match status" value="1"/>
</dbReference>
<dbReference type="RefSeq" id="XP_012894659.1">
    <property type="nucleotide sequence ID" value="XM_013039205.1"/>
</dbReference>
<evidence type="ECO:0000313" key="5">
    <source>
        <dbReference type="Proteomes" id="UP000008312"/>
    </source>
</evidence>
<dbReference type="SMART" id="SM00829">
    <property type="entry name" value="PKS_ER"/>
    <property type="match status" value="1"/>
</dbReference>
<dbReference type="SUPFAM" id="SSF50129">
    <property type="entry name" value="GroES-like"/>
    <property type="match status" value="1"/>
</dbReference>
<protein>
    <recommendedName>
        <fullName evidence="3">Enoyl reductase (ER) domain-containing protein</fullName>
    </recommendedName>
</protein>
<keyword evidence="5" id="KW-1185">Reference proteome</keyword>
<dbReference type="Gene3D" id="3.40.50.720">
    <property type="entry name" value="NAD(P)-binding Rossmann-like Domain"/>
    <property type="match status" value="1"/>
</dbReference>
<dbReference type="Gene3D" id="3.90.180.10">
    <property type="entry name" value="Medium-chain alcohol dehydrogenases, catalytic domain"/>
    <property type="match status" value="1"/>
</dbReference>
<dbReference type="Proteomes" id="UP000008312">
    <property type="component" value="Unassembled WGS sequence"/>
</dbReference>
<sequence>MRCVDITEFGGPEVMKVVTRDVPTPQKGEMLIKVAAAAINRPDVVQRQGMYPPPKGASNIPGLECSGTVVALGDGCTGFKVGDKVCGILTGGGYAEYTTMNCMCALPVPKNTSMIQSAAICESFFTSYSNVFMRGALKPGESFLVHGGTSGIGTSSIQLAKAFGNKVYTTAEGPEKCEACRKLGADVVIDYTKEDFFDVIRTETKKKGVNVILDYIGGDYAEKNIKLLAEEGRMVIIGFMKGPRVNISLNPILLKRLTITGSTLRSRSLEFKHQVAMEMYEKVWPLIEAGKLAPLIHATVGHGEEGDGKVPLDEVVRAHTMMEKNEQIGKIVLTMEWIVC</sequence>
<dbReference type="PANTHER" id="PTHR48106:SF8">
    <property type="entry name" value="OS02G0805600 PROTEIN"/>
    <property type="match status" value="1"/>
</dbReference>
<dbReference type="NCBIfam" id="TIGR02824">
    <property type="entry name" value="quinone_pig3"/>
    <property type="match status" value="1"/>
</dbReference>
<feature type="domain" description="Enoyl reductase (ER)" evidence="3">
    <location>
        <begin position="10"/>
        <end position="333"/>
    </location>
</feature>
<proteinExistence type="predicted"/>
<evidence type="ECO:0000256" key="2">
    <source>
        <dbReference type="ARBA" id="ARBA00023002"/>
    </source>
</evidence>
<dbReference type="EMBL" id="FN668639">
    <property type="protein sequence ID" value="CBK20611.2"/>
    <property type="molecule type" value="Genomic_DNA"/>
</dbReference>
<reference evidence="4" key="1">
    <citation type="submission" date="2010-02" db="EMBL/GenBank/DDBJ databases">
        <title>Sequencing and annotation of the Blastocystis hominis genome.</title>
        <authorList>
            <person name="Wincker P."/>
        </authorList>
    </citation>
    <scope>NUCLEOTIDE SEQUENCE</scope>
    <source>
        <strain evidence="4">Singapore isolate B</strain>
    </source>
</reference>
<evidence type="ECO:0000313" key="4">
    <source>
        <dbReference type="EMBL" id="CBK20611.2"/>
    </source>
</evidence>
<dbReference type="CDD" id="cd05276">
    <property type="entry name" value="p53_inducible_oxidoreductase"/>
    <property type="match status" value="1"/>
</dbReference>
<dbReference type="GO" id="GO:0016651">
    <property type="term" value="F:oxidoreductase activity, acting on NAD(P)H"/>
    <property type="evidence" value="ECO:0007669"/>
    <property type="project" value="TreeGrafter"/>
</dbReference>
<dbReference type="PANTHER" id="PTHR48106">
    <property type="entry name" value="QUINONE OXIDOREDUCTASE PIG3-RELATED"/>
    <property type="match status" value="1"/>
</dbReference>
<evidence type="ECO:0000256" key="1">
    <source>
        <dbReference type="ARBA" id="ARBA00022857"/>
    </source>
</evidence>
<name>D8LYF6_BLAHO</name>
<dbReference type="OrthoDB" id="3509362at2759"/>
<dbReference type="InterPro" id="IPR013154">
    <property type="entry name" value="ADH-like_N"/>
</dbReference>
<organism evidence="4">
    <name type="scientific">Blastocystis hominis</name>
    <dbReference type="NCBI Taxonomy" id="12968"/>
    <lineage>
        <taxon>Eukaryota</taxon>
        <taxon>Sar</taxon>
        <taxon>Stramenopiles</taxon>
        <taxon>Bigyra</taxon>
        <taxon>Opalozoa</taxon>
        <taxon>Opalinata</taxon>
        <taxon>Blastocystidae</taxon>
        <taxon>Blastocystis</taxon>
    </lineage>
</organism>
<dbReference type="InterPro" id="IPR036291">
    <property type="entry name" value="NAD(P)-bd_dom_sf"/>
</dbReference>
<dbReference type="InParanoid" id="D8LYF6"/>
<dbReference type="InterPro" id="IPR013149">
    <property type="entry name" value="ADH-like_C"/>
</dbReference>
<keyword evidence="1" id="KW-0521">NADP</keyword>
<accession>D8LYF6</accession>
<dbReference type="GO" id="GO:0070402">
    <property type="term" value="F:NADPH binding"/>
    <property type="evidence" value="ECO:0007669"/>
    <property type="project" value="TreeGrafter"/>
</dbReference>
<keyword evidence="2" id="KW-0560">Oxidoreductase</keyword>
<dbReference type="InterPro" id="IPR011032">
    <property type="entry name" value="GroES-like_sf"/>
</dbReference>
<evidence type="ECO:0000259" key="3">
    <source>
        <dbReference type="SMART" id="SM00829"/>
    </source>
</evidence>
<dbReference type="AlphaFoldDB" id="D8LYF6"/>